<feature type="compositionally biased region" description="Polar residues" evidence="1">
    <location>
        <begin position="263"/>
        <end position="272"/>
    </location>
</feature>
<dbReference type="InterPro" id="IPR051291">
    <property type="entry name" value="CIMAP"/>
</dbReference>
<feature type="region of interest" description="Disordered" evidence="1">
    <location>
        <begin position="160"/>
        <end position="189"/>
    </location>
</feature>
<sequence length="395" mass="43054">MYDRAPRDLVKTFGSTPGNVGPGSYDSNVLPRSKIKADGYAPFLSMTSRETFLNVSDQVVAAPGPGHYDPQNAQDGITGGKTLANKSKRFMEQIPENPGPGTYSTERYTDFRSSKSAPGSMQNKGNAAGSLLTSRIKFHRKPEAPSIPMPGQAYGYEECEDGTLKKQDPPDKDKSIGPAFYNPTVDPTKATKTYQGVHFSKYSSKRLDLSKGRLGPGPGDYEPFQNRYQNMTAQFSSVTSRLKDPPTVVKEMPPPGSYEVAMSYQNSQLQGTERTKPRTDEAKRKHGSFLSAASRFAPPRDVINHNNDPDLPGPGAYDSKEGLARKGGLMVTKDKRFKDLKSEGPGPGSYEFSPLVQDTVLKGTFNATLNNPIAPQLDMSQHMGTSTKHAFLLGV</sequence>
<dbReference type="InterPro" id="IPR010736">
    <property type="entry name" value="SHIPPO-rpt"/>
</dbReference>
<proteinExistence type="predicted"/>
<feature type="region of interest" description="Disordered" evidence="1">
    <location>
        <begin position="1"/>
        <end position="25"/>
    </location>
</feature>
<evidence type="ECO:0000256" key="1">
    <source>
        <dbReference type="SAM" id="MobiDB-lite"/>
    </source>
</evidence>
<accession>A0A8W8IEC1</accession>
<dbReference type="AlphaFoldDB" id="A0A8W8IEC1"/>
<dbReference type="PANTHER" id="PTHR21580">
    <property type="entry name" value="SHIPPO-1-RELATED"/>
    <property type="match status" value="1"/>
</dbReference>
<evidence type="ECO:0000313" key="2">
    <source>
        <dbReference type="EnsemblMetazoa" id="G1358.4:cds"/>
    </source>
</evidence>
<feature type="region of interest" description="Disordered" evidence="1">
    <location>
        <begin position="299"/>
        <end position="330"/>
    </location>
</feature>
<dbReference type="Proteomes" id="UP000005408">
    <property type="component" value="Unassembled WGS sequence"/>
</dbReference>
<feature type="compositionally biased region" description="Basic and acidic residues" evidence="1">
    <location>
        <begin position="1"/>
        <end position="10"/>
    </location>
</feature>
<feature type="region of interest" description="Disordered" evidence="1">
    <location>
        <begin position="236"/>
        <end position="286"/>
    </location>
</feature>
<organism evidence="2 3">
    <name type="scientific">Magallana gigas</name>
    <name type="common">Pacific oyster</name>
    <name type="synonym">Crassostrea gigas</name>
    <dbReference type="NCBI Taxonomy" id="29159"/>
    <lineage>
        <taxon>Eukaryota</taxon>
        <taxon>Metazoa</taxon>
        <taxon>Spiralia</taxon>
        <taxon>Lophotrochozoa</taxon>
        <taxon>Mollusca</taxon>
        <taxon>Bivalvia</taxon>
        <taxon>Autobranchia</taxon>
        <taxon>Pteriomorphia</taxon>
        <taxon>Ostreida</taxon>
        <taxon>Ostreoidea</taxon>
        <taxon>Ostreidae</taxon>
        <taxon>Magallana</taxon>
    </lineage>
</organism>
<keyword evidence="3" id="KW-1185">Reference proteome</keyword>
<evidence type="ECO:0000313" key="3">
    <source>
        <dbReference type="Proteomes" id="UP000005408"/>
    </source>
</evidence>
<reference evidence="2" key="1">
    <citation type="submission" date="2022-08" db="UniProtKB">
        <authorList>
            <consortium name="EnsemblMetazoa"/>
        </authorList>
    </citation>
    <scope>IDENTIFICATION</scope>
    <source>
        <strain evidence="2">05x7-T-G4-1.051#20</strain>
    </source>
</reference>
<dbReference type="PANTHER" id="PTHR21580:SF60">
    <property type="entry name" value="SPERM-TAIL PG-RICH REPEAT-CONTAINING PROTEIN 2"/>
    <property type="match status" value="1"/>
</dbReference>
<evidence type="ECO:0008006" key="4">
    <source>
        <dbReference type="Google" id="ProtNLM"/>
    </source>
</evidence>
<name>A0A8W8IEC1_MAGGI</name>
<feature type="compositionally biased region" description="Basic and acidic residues" evidence="1">
    <location>
        <begin position="273"/>
        <end position="283"/>
    </location>
</feature>
<dbReference type="EnsemblMetazoa" id="G1358.4">
    <property type="protein sequence ID" value="G1358.4:cds"/>
    <property type="gene ID" value="G1358"/>
</dbReference>
<feature type="region of interest" description="Disordered" evidence="1">
    <location>
        <begin position="91"/>
        <end position="127"/>
    </location>
</feature>
<feature type="compositionally biased region" description="Basic and acidic residues" evidence="1">
    <location>
        <begin position="162"/>
        <end position="175"/>
    </location>
</feature>
<dbReference type="Pfam" id="PF07004">
    <property type="entry name" value="SHIPPO-rpt"/>
    <property type="match status" value="5"/>
</dbReference>
<feature type="compositionally biased region" description="Polar residues" evidence="1">
    <location>
        <begin position="114"/>
        <end position="125"/>
    </location>
</feature>
<protein>
    <recommendedName>
        <fullName evidence="4">Sperm-tail PG-rich repeat-containing protein 2</fullName>
    </recommendedName>
</protein>